<name>A0A370KVF5_9HYPH</name>
<dbReference type="Proteomes" id="UP000254939">
    <property type="component" value="Unassembled WGS sequence"/>
</dbReference>
<evidence type="ECO:0000256" key="1">
    <source>
        <dbReference type="SAM" id="SignalP"/>
    </source>
</evidence>
<accession>A0A370KVF5</accession>
<feature type="signal peptide" evidence="1">
    <location>
        <begin position="1"/>
        <end position="20"/>
    </location>
</feature>
<dbReference type="AlphaFoldDB" id="A0A370KVF5"/>
<evidence type="ECO:0000313" key="3">
    <source>
        <dbReference type="Proteomes" id="UP000254939"/>
    </source>
</evidence>
<gene>
    <name evidence="2" type="ORF">B5K06_04120</name>
</gene>
<dbReference type="EMBL" id="NAAC01000004">
    <property type="protein sequence ID" value="RDJ15494.1"/>
    <property type="molecule type" value="Genomic_DNA"/>
</dbReference>
<feature type="chain" id="PRO_5016785865" evidence="1">
    <location>
        <begin position="21"/>
        <end position="146"/>
    </location>
</feature>
<sequence>MYRTILAFTLLCGATNAAHAATRFFCSADDKNVRFTVESGFEAEGGHKLNHFRGALVVKSGDAPQALQKIAVTSENLTHHWSHDGELRLEVFYEDGDDPKGQGVSLIVTAGQRGKSMTTFSGAYELALEGDGKPLSATGKVSCGSK</sequence>
<evidence type="ECO:0000313" key="2">
    <source>
        <dbReference type="EMBL" id="RDJ15494.1"/>
    </source>
</evidence>
<comment type="caution">
    <text evidence="2">The sequence shown here is derived from an EMBL/GenBank/DDBJ whole genome shotgun (WGS) entry which is preliminary data.</text>
</comment>
<organism evidence="2 3">
    <name type="scientific">Rhizobium grahamii</name>
    <dbReference type="NCBI Taxonomy" id="1120045"/>
    <lineage>
        <taxon>Bacteria</taxon>
        <taxon>Pseudomonadati</taxon>
        <taxon>Pseudomonadota</taxon>
        <taxon>Alphaproteobacteria</taxon>
        <taxon>Hyphomicrobiales</taxon>
        <taxon>Rhizobiaceae</taxon>
        <taxon>Rhizobium/Agrobacterium group</taxon>
        <taxon>Rhizobium</taxon>
    </lineage>
</organism>
<keyword evidence="1" id="KW-0732">Signal</keyword>
<dbReference type="OrthoDB" id="9808963at2"/>
<reference evidence="2 3" key="1">
    <citation type="submission" date="2017-03" db="EMBL/GenBank/DDBJ databases">
        <title>Genome analysis of Rhizobial strains effectives or ineffectives for nitrogen fixation isolated from bean seeds.</title>
        <authorList>
            <person name="Peralta H."/>
            <person name="Aguilar-Vera A."/>
            <person name="Mora Y."/>
            <person name="Vargas-Lagunas C."/>
            <person name="Girard L."/>
            <person name="Mora J."/>
        </authorList>
    </citation>
    <scope>NUCLEOTIDE SEQUENCE [LARGE SCALE GENOMIC DNA]</scope>
    <source>
        <strain evidence="2 3">CCGM3</strain>
    </source>
</reference>
<dbReference type="RefSeq" id="WP_114711605.1">
    <property type="nucleotide sequence ID" value="NZ_KZ857258.1"/>
</dbReference>
<protein>
    <submittedName>
        <fullName evidence="2">Uncharacterized protein</fullName>
    </submittedName>
</protein>
<proteinExistence type="predicted"/>